<organism evidence="2 3">
    <name type="scientific">Azorhizobium oxalatiphilum</name>
    <dbReference type="NCBI Taxonomy" id="980631"/>
    <lineage>
        <taxon>Bacteria</taxon>
        <taxon>Pseudomonadati</taxon>
        <taxon>Pseudomonadota</taxon>
        <taxon>Alphaproteobacteria</taxon>
        <taxon>Hyphomicrobiales</taxon>
        <taxon>Xanthobacteraceae</taxon>
        <taxon>Azorhizobium</taxon>
    </lineage>
</organism>
<dbReference type="RefSeq" id="WP_188583875.1">
    <property type="nucleotide sequence ID" value="NZ_BMCT01000011.1"/>
</dbReference>
<evidence type="ECO:0000313" key="2">
    <source>
        <dbReference type="EMBL" id="GGF86475.1"/>
    </source>
</evidence>
<evidence type="ECO:0000256" key="1">
    <source>
        <dbReference type="SAM" id="MobiDB-lite"/>
    </source>
</evidence>
<dbReference type="Proteomes" id="UP000606044">
    <property type="component" value="Unassembled WGS sequence"/>
</dbReference>
<reference evidence="2" key="1">
    <citation type="journal article" date="2014" name="Int. J. Syst. Evol. Microbiol.">
        <title>Complete genome sequence of Corynebacterium casei LMG S-19264T (=DSM 44701T), isolated from a smear-ripened cheese.</title>
        <authorList>
            <consortium name="US DOE Joint Genome Institute (JGI-PGF)"/>
            <person name="Walter F."/>
            <person name="Albersmeier A."/>
            <person name="Kalinowski J."/>
            <person name="Ruckert C."/>
        </authorList>
    </citation>
    <scope>NUCLEOTIDE SEQUENCE</scope>
    <source>
        <strain evidence="2">CCM 7897</strain>
    </source>
</reference>
<name>A0A917CEK0_9HYPH</name>
<dbReference type="AlphaFoldDB" id="A0A917CEK0"/>
<feature type="compositionally biased region" description="Low complexity" evidence="1">
    <location>
        <begin position="1"/>
        <end position="20"/>
    </location>
</feature>
<proteinExistence type="predicted"/>
<comment type="caution">
    <text evidence="2">The sequence shown here is derived from an EMBL/GenBank/DDBJ whole genome shotgun (WGS) entry which is preliminary data.</text>
</comment>
<keyword evidence="3" id="KW-1185">Reference proteome</keyword>
<accession>A0A917CEK0</accession>
<evidence type="ECO:0000313" key="3">
    <source>
        <dbReference type="Proteomes" id="UP000606044"/>
    </source>
</evidence>
<sequence length="60" mass="6079">MDTDTKPGTTLDTTAAGTAGSRPDAVPDAPTALPDEALDNVAGGNQVLRNPKSPFDTPLD</sequence>
<feature type="region of interest" description="Disordered" evidence="1">
    <location>
        <begin position="1"/>
        <end position="60"/>
    </location>
</feature>
<dbReference type="EMBL" id="BMCT01000011">
    <property type="protein sequence ID" value="GGF86475.1"/>
    <property type="molecule type" value="Genomic_DNA"/>
</dbReference>
<reference evidence="2" key="2">
    <citation type="submission" date="2020-09" db="EMBL/GenBank/DDBJ databases">
        <authorList>
            <person name="Sun Q."/>
            <person name="Sedlacek I."/>
        </authorList>
    </citation>
    <scope>NUCLEOTIDE SEQUENCE</scope>
    <source>
        <strain evidence="2">CCM 7897</strain>
    </source>
</reference>
<gene>
    <name evidence="2" type="ORF">GCM10007301_52940</name>
</gene>
<protein>
    <submittedName>
        <fullName evidence="2">Uncharacterized protein</fullName>
    </submittedName>
</protein>